<keyword evidence="1" id="KW-0732">Signal</keyword>
<sequence length="428" mass="49785">MWDSGFILVSLPIIFLLSWEAQGEIEICTDGGTHVFQISHDTCPFGFLFMEPQTADCMVVSGEDKAMITADYCTNEPYDEELKKQFQVFPALSPEPIEPGNSCKTIMSSMCTMPIQKVTTHLFRQRPEASDFAIQDEPLDKNYGGMKEQTMRLFEYMLDLGNLEMDESLRVVQLLKQTFRIFKKFCDPAFVKTEFYDDVEKAFIFLLNEADSTRVKDITYSEYKIIHSHLQQCEDQRNPFKFEGRRCSTYSMIQRVNKSGEVFTRFHEGNRDAFTKYDVPVEATWGAIDFVHGLCYGTFRDHINSHHLYQQALERIFTNEILFRWKTRYVLTEQHIWNNFFSANVKNALINMDICIQASYLSTPFLHRLERPIEQVEDREAAKKLGRKKRWAEVQSLTTFGNIDGYCFQTDADAQDTIKKLTDSCPKS</sequence>
<name>A0ABP1PQ58_9HEXA</name>
<evidence type="ECO:0000313" key="3">
    <source>
        <dbReference type="Proteomes" id="UP001642540"/>
    </source>
</evidence>
<feature type="chain" id="PRO_5046570286" evidence="1">
    <location>
        <begin position="24"/>
        <end position="428"/>
    </location>
</feature>
<dbReference type="EMBL" id="CAXLJM020000007">
    <property type="protein sequence ID" value="CAL8073144.1"/>
    <property type="molecule type" value="Genomic_DNA"/>
</dbReference>
<reference evidence="2 3" key="1">
    <citation type="submission" date="2024-08" db="EMBL/GenBank/DDBJ databases">
        <authorList>
            <person name="Cucini C."/>
            <person name="Frati F."/>
        </authorList>
    </citation>
    <scope>NUCLEOTIDE SEQUENCE [LARGE SCALE GENOMIC DNA]</scope>
</reference>
<comment type="caution">
    <text evidence="2">The sequence shown here is derived from an EMBL/GenBank/DDBJ whole genome shotgun (WGS) entry which is preliminary data.</text>
</comment>
<evidence type="ECO:0000313" key="2">
    <source>
        <dbReference type="EMBL" id="CAL8073144.1"/>
    </source>
</evidence>
<accession>A0ABP1PQ58</accession>
<evidence type="ECO:0000256" key="1">
    <source>
        <dbReference type="SAM" id="SignalP"/>
    </source>
</evidence>
<gene>
    <name evidence="2" type="ORF">ODALV1_LOCUS2511</name>
</gene>
<keyword evidence="3" id="KW-1185">Reference proteome</keyword>
<dbReference type="Proteomes" id="UP001642540">
    <property type="component" value="Unassembled WGS sequence"/>
</dbReference>
<protein>
    <submittedName>
        <fullName evidence="2">Uncharacterized protein</fullName>
    </submittedName>
</protein>
<feature type="signal peptide" evidence="1">
    <location>
        <begin position="1"/>
        <end position="23"/>
    </location>
</feature>
<organism evidence="2 3">
    <name type="scientific">Orchesella dallaii</name>
    <dbReference type="NCBI Taxonomy" id="48710"/>
    <lineage>
        <taxon>Eukaryota</taxon>
        <taxon>Metazoa</taxon>
        <taxon>Ecdysozoa</taxon>
        <taxon>Arthropoda</taxon>
        <taxon>Hexapoda</taxon>
        <taxon>Collembola</taxon>
        <taxon>Entomobryomorpha</taxon>
        <taxon>Entomobryoidea</taxon>
        <taxon>Orchesellidae</taxon>
        <taxon>Orchesellinae</taxon>
        <taxon>Orchesella</taxon>
    </lineage>
</organism>
<proteinExistence type="predicted"/>